<organism evidence="4">
    <name type="scientific">Gongylonema pulchrum</name>
    <dbReference type="NCBI Taxonomy" id="637853"/>
    <lineage>
        <taxon>Eukaryota</taxon>
        <taxon>Metazoa</taxon>
        <taxon>Ecdysozoa</taxon>
        <taxon>Nematoda</taxon>
        <taxon>Chromadorea</taxon>
        <taxon>Rhabditida</taxon>
        <taxon>Spirurina</taxon>
        <taxon>Spiruromorpha</taxon>
        <taxon>Spiruroidea</taxon>
        <taxon>Gongylonematidae</taxon>
        <taxon>Gongylonema</taxon>
    </lineage>
</organism>
<keyword evidence="3" id="KW-1185">Reference proteome</keyword>
<evidence type="ECO:0000313" key="3">
    <source>
        <dbReference type="Proteomes" id="UP000271098"/>
    </source>
</evidence>
<evidence type="ECO:0000313" key="2">
    <source>
        <dbReference type="EMBL" id="VDK55859.1"/>
    </source>
</evidence>
<dbReference type="EMBL" id="UYRT01016279">
    <property type="protein sequence ID" value="VDK55859.1"/>
    <property type="molecule type" value="Genomic_DNA"/>
</dbReference>
<dbReference type="WBParaSite" id="GPUH_0000673701-mRNA-1">
    <property type="protein sequence ID" value="GPUH_0000673701-mRNA-1"/>
    <property type="gene ID" value="GPUH_0000673701"/>
</dbReference>
<protein>
    <submittedName>
        <fullName evidence="4">SIR2_2 domain-containing protein</fullName>
    </submittedName>
</protein>
<proteinExistence type="predicted"/>
<accession>A0A183DDD7</accession>
<name>A0A183DDD7_9BILA</name>
<gene>
    <name evidence="2" type="ORF">GPUH_LOCUS6729</name>
</gene>
<evidence type="ECO:0000313" key="4">
    <source>
        <dbReference type="WBParaSite" id="GPUH_0000673701-mRNA-1"/>
    </source>
</evidence>
<dbReference type="AlphaFoldDB" id="A0A183DDD7"/>
<evidence type="ECO:0000256" key="1">
    <source>
        <dbReference type="SAM" id="MobiDB-lite"/>
    </source>
</evidence>
<reference evidence="2 3" key="2">
    <citation type="submission" date="2018-11" db="EMBL/GenBank/DDBJ databases">
        <authorList>
            <consortium name="Pathogen Informatics"/>
        </authorList>
    </citation>
    <scope>NUCLEOTIDE SEQUENCE [LARGE SCALE GENOMIC DNA]</scope>
</reference>
<feature type="region of interest" description="Disordered" evidence="1">
    <location>
        <begin position="1"/>
        <end position="34"/>
    </location>
</feature>
<sequence>YSKSPRRFAGTANNGSSRGNNRKRKQGDQNPNAIISPNYSLEVLMSTDFPQNMEIGELARRIAEALGERDAKFMTSELLKLDSVWFLHYLNTVAVHRHERLREKEQDMLLTLLTAKGRHVFVYGSLGELNDIRSAS</sequence>
<dbReference type="Proteomes" id="UP000271098">
    <property type="component" value="Unassembled WGS sequence"/>
</dbReference>
<reference evidence="4" key="1">
    <citation type="submission" date="2016-06" db="UniProtKB">
        <authorList>
            <consortium name="WormBaseParasite"/>
        </authorList>
    </citation>
    <scope>IDENTIFICATION</scope>
</reference>